<accession>A0A1F5WPW3</accession>
<dbReference type="Proteomes" id="UP000178425">
    <property type="component" value="Unassembled WGS sequence"/>
</dbReference>
<dbReference type="EMBL" id="MFHI01000037">
    <property type="protein sequence ID" value="OGF77698.1"/>
    <property type="molecule type" value="Genomic_DNA"/>
</dbReference>
<evidence type="ECO:0008006" key="4">
    <source>
        <dbReference type="Google" id="ProtNLM"/>
    </source>
</evidence>
<feature type="chain" id="PRO_5009522190" description="Transglycosylase SLT domain-containing protein" evidence="1">
    <location>
        <begin position="20"/>
        <end position="131"/>
    </location>
</feature>
<keyword evidence="1" id="KW-0732">Signal</keyword>
<comment type="caution">
    <text evidence="2">The sequence shown here is derived from an EMBL/GenBank/DDBJ whole genome shotgun (WGS) entry which is preliminary data.</text>
</comment>
<sequence>MNYLVFAAIAALLSIPRVAYEQQMSPSPAFPFPQRKEIQAIAKEPLPDVLTRIAACESQGRHFDGDGNVLVGERNKYDIGKFQINVLYWGDLAKKLGHDLYTEEGNEAVALAIYEKYGTAPWKWSKKCWNK</sequence>
<protein>
    <recommendedName>
        <fullName evidence="4">Transglycosylase SLT domain-containing protein</fullName>
    </recommendedName>
</protein>
<reference evidence="2 3" key="1">
    <citation type="journal article" date="2016" name="Nat. Commun.">
        <title>Thousands of microbial genomes shed light on interconnected biogeochemical processes in an aquifer system.</title>
        <authorList>
            <person name="Anantharaman K."/>
            <person name="Brown C.T."/>
            <person name="Hug L.A."/>
            <person name="Sharon I."/>
            <person name="Castelle C.J."/>
            <person name="Probst A.J."/>
            <person name="Thomas B.C."/>
            <person name="Singh A."/>
            <person name="Wilkins M.J."/>
            <person name="Karaoz U."/>
            <person name="Brodie E.L."/>
            <person name="Williams K.H."/>
            <person name="Hubbard S.S."/>
            <person name="Banfield J.F."/>
        </authorList>
    </citation>
    <scope>NUCLEOTIDE SEQUENCE [LARGE SCALE GENOMIC DNA]</scope>
</reference>
<proteinExistence type="predicted"/>
<gene>
    <name evidence="2" type="ORF">A2W54_02940</name>
</gene>
<dbReference type="AlphaFoldDB" id="A0A1F5WPW3"/>
<organism evidence="2 3">
    <name type="scientific">Candidatus Giovannonibacteria bacterium RIFCSPHIGHO2_02_43_13</name>
    <dbReference type="NCBI Taxonomy" id="1798330"/>
    <lineage>
        <taxon>Bacteria</taxon>
        <taxon>Candidatus Giovannoniibacteriota</taxon>
    </lineage>
</organism>
<evidence type="ECO:0000256" key="1">
    <source>
        <dbReference type="SAM" id="SignalP"/>
    </source>
</evidence>
<evidence type="ECO:0000313" key="3">
    <source>
        <dbReference type="Proteomes" id="UP000178425"/>
    </source>
</evidence>
<evidence type="ECO:0000313" key="2">
    <source>
        <dbReference type="EMBL" id="OGF77698.1"/>
    </source>
</evidence>
<name>A0A1F5WPW3_9BACT</name>
<feature type="signal peptide" evidence="1">
    <location>
        <begin position="1"/>
        <end position="19"/>
    </location>
</feature>